<dbReference type="GO" id="GO:0006270">
    <property type="term" value="P:DNA replication initiation"/>
    <property type="evidence" value="ECO:0007669"/>
    <property type="project" value="TreeGrafter"/>
</dbReference>
<dbReference type="Gene3D" id="1.10.472.10">
    <property type="entry name" value="Cyclin-like"/>
    <property type="match status" value="1"/>
</dbReference>
<proteinExistence type="predicted"/>
<organism evidence="3 4">
    <name type="scientific">Haematococcus lacustris</name>
    <name type="common">Green alga</name>
    <name type="synonym">Haematococcus pluvialis</name>
    <dbReference type="NCBI Taxonomy" id="44745"/>
    <lineage>
        <taxon>Eukaryota</taxon>
        <taxon>Viridiplantae</taxon>
        <taxon>Chlorophyta</taxon>
        <taxon>core chlorophytes</taxon>
        <taxon>Chlorophyceae</taxon>
        <taxon>CS clade</taxon>
        <taxon>Chlamydomonadales</taxon>
        <taxon>Haematococcaceae</taxon>
        <taxon>Haematococcus</taxon>
    </lineage>
</organism>
<evidence type="ECO:0000256" key="1">
    <source>
        <dbReference type="SAM" id="SignalP"/>
    </source>
</evidence>
<dbReference type="InterPro" id="IPR020529">
    <property type="entry name" value="ORC6_met/pln"/>
</dbReference>
<comment type="caution">
    <text evidence="3">The sequence shown here is derived from an EMBL/GenBank/DDBJ whole genome shotgun (WGS) entry which is preliminary data.</text>
</comment>
<dbReference type="PANTHER" id="PTHR13394:SF0">
    <property type="entry name" value="ORIGIN RECOGNITION COMPLEX SUBUNIT 6"/>
    <property type="match status" value="1"/>
</dbReference>
<feature type="non-terminal residue" evidence="3">
    <location>
        <position position="127"/>
    </location>
</feature>
<dbReference type="EMBL" id="BLLF01005367">
    <property type="protein sequence ID" value="GFH31094.1"/>
    <property type="molecule type" value="Genomic_DNA"/>
</dbReference>
<protein>
    <recommendedName>
        <fullName evidence="2">ORC6 second cyclin-like domain-containing protein</fullName>
    </recommendedName>
</protein>
<gene>
    <name evidence="3" type="ORF">HaLaN_30064</name>
</gene>
<keyword evidence="1" id="KW-0732">Signal</keyword>
<feature type="domain" description="ORC6 second cyclin-like" evidence="2">
    <location>
        <begin position="37"/>
        <end position="125"/>
    </location>
</feature>
<feature type="chain" id="PRO_5025523417" description="ORC6 second cyclin-like domain-containing protein" evidence="1">
    <location>
        <begin position="17"/>
        <end position="127"/>
    </location>
</feature>
<keyword evidence="4" id="KW-1185">Reference proteome</keyword>
<dbReference type="Proteomes" id="UP000485058">
    <property type="component" value="Unassembled WGS sequence"/>
</dbReference>
<accession>A0A6A0AGC3</accession>
<dbReference type="Pfam" id="PF21913">
    <property type="entry name" value="ORC6_2nd"/>
    <property type="match status" value="1"/>
</dbReference>
<dbReference type="PANTHER" id="PTHR13394">
    <property type="entry name" value="ORIGIN RECOGNITION COMPLEX SUBUNIT 6"/>
    <property type="match status" value="1"/>
</dbReference>
<dbReference type="InterPro" id="IPR054113">
    <property type="entry name" value="ORC6_cyclin-like_2nd"/>
</dbReference>
<reference evidence="3 4" key="1">
    <citation type="submission" date="2020-02" db="EMBL/GenBank/DDBJ databases">
        <title>Draft genome sequence of Haematococcus lacustris strain NIES-144.</title>
        <authorList>
            <person name="Morimoto D."/>
            <person name="Nakagawa S."/>
            <person name="Yoshida T."/>
            <person name="Sawayama S."/>
        </authorList>
    </citation>
    <scope>NUCLEOTIDE SEQUENCE [LARGE SCALE GENOMIC DNA]</scope>
    <source>
        <strain evidence="3 4">NIES-144</strain>
    </source>
</reference>
<evidence type="ECO:0000313" key="3">
    <source>
        <dbReference type="EMBL" id="GFH31094.1"/>
    </source>
</evidence>
<evidence type="ECO:0000313" key="4">
    <source>
        <dbReference type="Proteomes" id="UP000485058"/>
    </source>
</evidence>
<dbReference type="GO" id="GO:0005664">
    <property type="term" value="C:nuclear origin of replication recognition complex"/>
    <property type="evidence" value="ECO:0007669"/>
    <property type="project" value="InterPro"/>
</dbReference>
<dbReference type="AlphaFoldDB" id="A0A6A0AGC3"/>
<evidence type="ECO:0000259" key="2">
    <source>
        <dbReference type="Pfam" id="PF21913"/>
    </source>
</evidence>
<feature type="signal peptide" evidence="1">
    <location>
        <begin position="1"/>
        <end position="16"/>
    </location>
</feature>
<name>A0A6A0AGC3_HAELA</name>
<sequence>MEAVVLGLLGLEAAVAATYQAAFNMLQKALEVQPAANLQDLAVKLDATHLLEPVRQLMALYKTRFLNRLAAAGPGGASVDFSRPVFVAAAFHIVGRLKKVKIDGRKLCASLAVTPADFRATVAAYEE</sequence>